<accession>A0A0E9UPD9</accession>
<dbReference type="EMBL" id="GBXM01040941">
    <property type="protein sequence ID" value="JAH67636.1"/>
    <property type="molecule type" value="Transcribed_RNA"/>
</dbReference>
<organism evidence="1">
    <name type="scientific">Anguilla anguilla</name>
    <name type="common">European freshwater eel</name>
    <name type="synonym">Muraena anguilla</name>
    <dbReference type="NCBI Taxonomy" id="7936"/>
    <lineage>
        <taxon>Eukaryota</taxon>
        <taxon>Metazoa</taxon>
        <taxon>Chordata</taxon>
        <taxon>Craniata</taxon>
        <taxon>Vertebrata</taxon>
        <taxon>Euteleostomi</taxon>
        <taxon>Actinopterygii</taxon>
        <taxon>Neopterygii</taxon>
        <taxon>Teleostei</taxon>
        <taxon>Anguilliformes</taxon>
        <taxon>Anguillidae</taxon>
        <taxon>Anguilla</taxon>
    </lineage>
</organism>
<sequence>MNPLDTKRLSSHGACSFYNDLPCSEMALCLE</sequence>
<protein>
    <submittedName>
        <fullName evidence="1">Uncharacterized protein</fullName>
    </submittedName>
</protein>
<evidence type="ECO:0000313" key="1">
    <source>
        <dbReference type="EMBL" id="JAH67636.1"/>
    </source>
</evidence>
<reference evidence="1" key="2">
    <citation type="journal article" date="2015" name="Fish Shellfish Immunol.">
        <title>Early steps in the European eel (Anguilla anguilla)-Vibrio vulnificus interaction in the gills: Role of the RtxA13 toxin.</title>
        <authorList>
            <person name="Callol A."/>
            <person name="Pajuelo D."/>
            <person name="Ebbesson L."/>
            <person name="Teles M."/>
            <person name="MacKenzie S."/>
            <person name="Amaro C."/>
        </authorList>
    </citation>
    <scope>NUCLEOTIDE SEQUENCE</scope>
</reference>
<reference evidence="1" key="1">
    <citation type="submission" date="2014-11" db="EMBL/GenBank/DDBJ databases">
        <authorList>
            <person name="Amaro Gonzalez C."/>
        </authorList>
    </citation>
    <scope>NUCLEOTIDE SEQUENCE</scope>
</reference>
<dbReference type="EMBL" id="GBXM01050261">
    <property type="protein sequence ID" value="JAH58316.1"/>
    <property type="molecule type" value="Transcribed_RNA"/>
</dbReference>
<dbReference type="AlphaFoldDB" id="A0A0E9UPD9"/>
<proteinExistence type="predicted"/>
<name>A0A0E9UPD9_ANGAN</name>